<dbReference type="OrthoDB" id="7959174at2"/>
<sequence length="190" mass="21533">MSIADQSIKVFLEEIASKSGTPAGGSVAGLCGASAAAMAEMALRHTIEKTKNPVFIEELKECTVQCTVYRNEFLFDMDRDTLSYKRVVDVMKREIDTDEDKRAKNEELQNAYKEAVEIPLKMTYRIVKLMKIIEKIIDKGNKNYLSDGAAAYLVAKSTLDSLIYHIKFNLIFIEDSEYVEKITREVEQLS</sequence>
<dbReference type="Proteomes" id="UP000253490">
    <property type="component" value="Unassembled WGS sequence"/>
</dbReference>
<comment type="caution">
    <text evidence="2">The sequence shown here is derived from an EMBL/GenBank/DDBJ whole genome shotgun (WGS) entry which is preliminary data.</text>
</comment>
<evidence type="ECO:0000259" key="1">
    <source>
        <dbReference type="Pfam" id="PF04961"/>
    </source>
</evidence>
<dbReference type="Pfam" id="PF04961">
    <property type="entry name" value="FTCD_C"/>
    <property type="match status" value="1"/>
</dbReference>
<dbReference type="SUPFAM" id="SSF101262">
    <property type="entry name" value="Methenyltetrahydrofolate cyclohydrolase-like"/>
    <property type="match status" value="1"/>
</dbReference>
<proteinExistence type="predicted"/>
<gene>
    <name evidence="2" type="ORF">DES36_102127</name>
</gene>
<accession>A0A366IDC0</accession>
<evidence type="ECO:0000313" key="3">
    <source>
        <dbReference type="Proteomes" id="UP000253490"/>
    </source>
</evidence>
<dbReference type="InterPro" id="IPR036178">
    <property type="entry name" value="Formintransfe-cycloase-like_sf"/>
</dbReference>
<dbReference type="EMBL" id="QNRX01000002">
    <property type="protein sequence ID" value="RBP68985.1"/>
    <property type="molecule type" value="Genomic_DNA"/>
</dbReference>
<dbReference type="GO" id="GO:0003824">
    <property type="term" value="F:catalytic activity"/>
    <property type="evidence" value="ECO:0007669"/>
    <property type="project" value="InterPro"/>
</dbReference>
<reference evidence="2 3" key="1">
    <citation type="submission" date="2018-06" db="EMBL/GenBank/DDBJ databases">
        <title>Genomic Encyclopedia of Type Strains, Phase IV (KMG-IV): sequencing the most valuable type-strain genomes for metagenomic binning, comparative biology and taxonomic classification.</title>
        <authorList>
            <person name="Goeker M."/>
        </authorList>
    </citation>
    <scope>NUCLEOTIDE SEQUENCE [LARGE SCALE GENOMIC DNA]</scope>
    <source>
        <strain evidence="2 3">DSM 22112</strain>
    </source>
</reference>
<evidence type="ECO:0000313" key="2">
    <source>
        <dbReference type="EMBL" id="RBP68985.1"/>
    </source>
</evidence>
<dbReference type="Gene3D" id="1.20.120.680">
    <property type="entry name" value="Formiminotetrahydrofolate cyclodeaminase monomer, up-and-down helical bundle"/>
    <property type="match status" value="1"/>
</dbReference>
<dbReference type="InterPro" id="IPR007044">
    <property type="entry name" value="Cyclodeamin/CycHdrlase"/>
</dbReference>
<keyword evidence="3" id="KW-1185">Reference proteome</keyword>
<dbReference type="RefSeq" id="WP_113919555.1">
    <property type="nucleotide sequence ID" value="NZ_QNRX01000002.1"/>
</dbReference>
<organism evidence="2 3">
    <name type="scientific">Alkalibaculum bacchi</name>
    <dbReference type="NCBI Taxonomy" id="645887"/>
    <lineage>
        <taxon>Bacteria</taxon>
        <taxon>Bacillati</taxon>
        <taxon>Bacillota</taxon>
        <taxon>Clostridia</taxon>
        <taxon>Eubacteriales</taxon>
        <taxon>Eubacteriaceae</taxon>
        <taxon>Alkalibaculum</taxon>
    </lineage>
</organism>
<name>A0A366IDC0_9FIRM</name>
<protein>
    <submittedName>
        <fullName evidence="2">Formimidoyltetrahydrofolate cyclodeaminase</fullName>
    </submittedName>
</protein>
<feature type="domain" description="Cyclodeaminase/cyclohydrolase" evidence="1">
    <location>
        <begin position="7"/>
        <end position="188"/>
    </location>
</feature>
<dbReference type="AlphaFoldDB" id="A0A366IDC0"/>